<dbReference type="EC" id="2.5.1.17" evidence="3"/>
<keyword evidence="8" id="KW-0067">ATP-binding</keyword>
<dbReference type="PANTHER" id="PTHR12213">
    <property type="entry name" value="CORRINOID ADENOSYLTRANSFERASE"/>
    <property type="match status" value="1"/>
</dbReference>
<organism evidence="15 16">
    <name type="scientific">Romboutsia hominis</name>
    <dbReference type="NCBI Taxonomy" id="1507512"/>
    <lineage>
        <taxon>Bacteria</taxon>
        <taxon>Bacillati</taxon>
        <taxon>Bacillota</taxon>
        <taxon>Clostridia</taxon>
        <taxon>Peptostreptococcales</taxon>
        <taxon>Peptostreptococcaceae</taxon>
        <taxon>Romboutsia</taxon>
    </lineage>
</organism>
<accession>A0A2P2BUV5</accession>
<dbReference type="GO" id="GO:0005524">
    <property type="term" value="F:ATP binding"/>
    <property type="evidence" value="ECO:0007669"/>
    <property type="project" value="UniProtKB-KW"/>
</dbReference>
<dbReference type="RefSeq" id="WP_166505360.1">
    <property type="nucleotide sequence ID" value="NZ_JAKNTL010000007.1"/>
</dbReference>
<dbReference type="PIRSF" id="PIRSF036411">
    <property type="entry name" value="ATR_PduO"/>
    <property type="match status" value="1"/>
</dbReference>
<dbReference type="InterPro" id="IPR029499">
    <property type="entry name" value="PduO-typ"/>
</dbReference>
<evidence type="ECO:0000256" key="3">
    <source>
        <dbReference type="ARBA" id="ARBA00012454"/>
    </source>
</evidence>
<protein>
    <recommendedName>
        <fullName evidence="4">Corrinoid adenosyltransferase</fullName>
        <ecNumber evidence="3">2.5.1.17</ecNumber>
    </recommendedName>
    <alternativeName>
        <fullName evidence="9">Cob(II)alamin adenosyltransferase</fullName>
    </alternativeName>
    <alternativeName>
        <fullName evidence="11">Cob(II)yrinic acid a,c-diamide adenosyltransferase</fullName>
    </alternativeName>
    <alternativeName>
        <fullName evidence="10">Cobinamide/cobalamin adenosyltransferase</fullName>
    </alternativeName>
</protein>
<dbReference type="Gene3D" id="3.30.450.150">
    <property type="entry name" value="Haem-degrading domain"/>
    <property type="match status" value="1"/>
</dbReference>
<evidence type="ECO:0000256" key="13">
    <source>
        <dbReference type="ARBA" id="ARBA00048692"/>
    </source>
</evidence>
<keyword evidence="6 15" id="KW-0808">Transferase</keyword>
<evidence type="ECO:0000259" key="14">
    <source>
        <dbReference type="Pfam" id="PF01923"/>
    </source>
</evidence>
<dbReference type="PANTHER" id="PTHR12213:SF0">
    <property type="entry name" value="CORRINOID ADENOSYLTRANSFERASE MMAB"/>
    <property type="match status" value="1"/>
</dbReference>
<evidence type="ECO:0000256" key="9">
    <source>
        <dbReference type="ARBA" id="ARBA00031529"/>
    </source>
</evidence>
<dbReference type="Pfam" id="PF03928">
    <property type="entry name" value="HbpS-like"/>
    <property type="match status" value="1"/>
</dbReference>
<dbReference type="EMBL" id="LN650648">
    <property type="protein sequence ID" value="CEI72794.1"/>
    <property type="molecule type" value="Genomic_DNA"/>
</dbReference>
<dbReference type="GO" id="GO:0009236">
    <property type="term" value="P:cobalamin biosynthetic process"/>
    <property type="evidence" value="ECO:0007669"/>
    <property type="project" value="UniProtKB-KW"/>
</dbReference>
<dbReference type="NCBIfam" id="TIGR00636">
    <property type="entry name" value="PduO_Nterm"/>
    <property type="match status" value="1"/>
</dbReference>
<evidence type="ECO:0000256" key="7">
    <source>
        <dbReference type="ARBA" id="ARBA00022741"/>
    </source>
</evidence>
<evidence type="ECO:0000256" key="6">
    <source>
        <dbReference type="ARBA" id="ARBA00022679"/>
    </source>
</evidence>
<feature type="domain" description="Cobalamin adenosyltransferase-like" evidence="14">
    <location>
        <begin position="4"/>
        <end position="167"/>
    </location>
</feature>
<evidence type="ECO:0000256" key="4">
    <source>
        <dbReference type="ARBA" id="ARBA00020963"/>
    </source>
</evidence>
<dbReference type="InterPro" id="IPR038084">
    <property type="entry name" value="PduO/GlcC-like_sf"/>
</dbReference>
<reference evidence="15 16" key="1">
    <citation type="submission" date="2014-09" db="EMBL/GenBank/DDBJ databases">
        <authorList>
            <person name="Hornung B.V."/>
        </authorList>
    </citation>
    <scope>NUCLEOTIDE SEQUENCE [LARGE SCALE GENOMIC DNA]</scope>
    <source>
        <strain evidence="15 16">FRIFI</strain>
    </source>
</reference>
<evidence type="ECO:0000256" key="8">
    <source>
        <dbReference type="ARBA" id="ARBA00022840"/>
    </source>
</evidence>
<comment type="similarity">
    <text evidence="2">Belongs to the Cob(I)alamin adenosyltransferase family.</text>
</comment>
<comment type="catalytic activity">
    <reaction evidence="13">
        <text>2 cob(II)alamin + reduced [electron-transfer flavoprotein] + 2 ATP = 2 adenosylcob(III)alamin + 2 triphosphate + oxidized [electron-transfer flavoprotein] + 3 H(+)</text>
        <dbReference type="Rhea" id="RHEA:28671"/>
        <dbReference type="Rhea" id="RHEA-COMP:10685"/>
        <dbReference type="Rhea" id="RHEA-COMP:10686"/>
        <dbReference type="ChEBI" id="CHEBI:15378"/>
        <dbReference type="ChEBI" id="CHEBI:16304"/>
        <dbReference type="ChEBI" id="CHEBI:18036"/>
        <dbReference type="ChEBI" id="CHEBI:18408"/>
        <dbReference type="ChEBI" id="CHEBI:30616"/>
        <dbReference type="ChEBI" id="CHEBI:57692"/>
        <dbReference type="ChEBI" id="CHEBI:58307"/>
        <dbReference type="EC" id="2.5.1.17"/>
    </reaction>
</comment>
<dbReference type="Proteomes" id="UP000245695">
    <property type="component" value="Chromosome 1"/>
</dbReference>
<dbReference type="KEGG" id="rhom:FRIFI_1258"/>
<dbReference type="InterPro" id="IPR005624">
    <property type="entry name" value="PduO/GlcC-like"/>
</dbReference>
<name>A0A2P2BUV5_9FIRM</name>
<dbReference type="InterPro" id="IPR036451">
    <property type="entry name" value="CblAdoTrfase-like_sf"/>
</dbReference>
<evidence type="ECO:0000313" key="15">
    <source>
        <dbReference type="EMBL" id="CEI72794.1"/>
    </source>
</evidence>
<evidence type="ECO:0000256" key="2">
    <source>
        <dbReference type="ARBA" id="ARBA00007487"/>
    </source>
</evidence>
<gene>
    <name evidence="15" type="ORF">FRIFI_1258</name>
</gene>
<dbReference type="Pfam" id="PF01923">
    <property type="entry name" value="Cob_adeno_trans"/>
    <property type="match status" value="1"/>
</dbReference>
<sequence length="335" mass="37362">MANLYTKTGDKGSTSLFGGKRVSKNDYKVECYGTIDEAISMLGVAYSQSKNEDIKSYLNKIQRKLFIVGAELASDEKGLSMLSYTVNEEDIKELEHIVDECSKLNGRQKSFIIPGKNESSASIHVARTIIRRAERNIVTLKENGNIRDELLKYVNRLSDTLYALARLEETYCKIDDIKSKVIDKLEKLDNIEKENEESIKFKLENIIKMASYAQRKAKELNVNIVFSAVDSGGNLILLHRMEDSLLGSINISMNKAYTANALKISTDKLGKLCKSGEALYGIQNTNDNKIVVFGGGYPIYNNEKIVGAIGVSGGSVEEDMEIALYSIQMMKMKSN</sequence>
<dbReference type="SUPFAM" id="SSF89028">
    <property type="entry name" value="Cobalamin adenosyltransferase-like"/>
    <property type="match status" value="1"/>
</dbReference>
<evidence type="ECO:0000313" key="16">
    <source>
        <dbReference type="Proteomes" id="UP000245695"/>
    </source>
</evidence>
<evidence type="ECO:0000256" key="11">
    <source>
        <dbReference type="ARBA" id="ARBA00033354"/>
    </source>
</evidence>
<evidence type="ECO:0000256" key="12">
    <source>
        <dbReference type="ARBA" id="ARBA00048555"/>
    </source>
</evidence>
<dbReference type="InterPro" id="IPR016030">
    <property type="entry name" value="CblAdoTrfase-like"/>
</dbReference>
<comment type="pathway">
    <text evidence="1">Cofactor biosynthesis; adenosylcobalamin biosynthesis; adenosylcobalamin from cob(II)yrinate a,c-diamide: step 2/7.</text>
</comment>
<keyword evidence="5" id="KW-0169">Cobalamin biosynthesis</keyword>
<proteinExistence type="inferred from homology"/>
<dbReference type="AlphaFoldDB" id="A0A2P2BUV5"/>
<keyword evidence="7" id="KW-0547">Nucleotide-binding</keyword>
<evidence type="ECO:0000256" key="1">
    <source>
        <dbReference type="ARBA" id="ARBA00005121"/>
    </source>
</evidence>
<comment type="catalytic activity">
    <reaction evidence="12">
        <text>2 cob(II)yrinate a,c diamide + reduced [electron-transfer flavoprotein] + 2 ATP = 2 adenosylcob(III)yrinate a,c-diamide + 2 triphosphate + oxidized [electron-transfer flavoprotein] + 3 H(+)</text>
        <dbReference type="Rhea" id="RHEA:11528"/>
        <dbReference type="Rhea" id="RHEA-COMP:10685"/>
        <dbReference type="Rhea" id="RHEA-COMP:10686"/>
        <dbReference type="ChEBI" id="CHEBI:15378"/>
        <dbReference type="ChEBI" id="CHEBI:18036"/>
        <dbReference type="ChEBI" id="CHEBI:30616"/>
        <dbReference type="ChEBI" id="CHEBI:57692"/>
        <dbReference type="ChEBI" id="CHEBI:58307"/>
        <dbReference type="ChEBI" id="CHEBI:58503"/>
        <dbReference type="ChEBI" id="CHEBI:58537"/>
        <dbReference type="EC" id="2.5.1.17"/>
    </reaction>
</comment>
<dbReference type="Gene3D" id="1.20.1200.10">
    <property type="entry name" value="Cobalamin adenosyltransferase-like"/>
    <property type="match status" value="1"/>
</dbReference>
<dbReference type="InterPro" id="IPR009221">
    <property type="entry name" value="PduO"/>
</dbReference>
<keyword evidence="16" id="KW-1185">Reference proteome</keyword>
<evidence type="ECO:0000256" key="5">
    <source>
        <dbReference type="ARBA" id="ARBA00022573"/>
    </source>
</evidence>
<evidence type="ECO:0000256" key="10">
    <source>
        <dbReference type="ARBA" id="ARBA00033334"/>
    </source>
</evidence>
<dbReference type="SUPFAM" id="SSF143744">
    <property type="entry name" value="GlcG-like"/>
    <property type="match status" value="1"/>
</dbReference>
<dbReference type="GO" id="GO:0008817">
    <property type="term" value="F:corrinoid adenosyltransferase activity"/>
    <property type="evidence" value="ECO:0007669"/>
    <property type="project" value="UniProtKB-EC"/>
</dbReference>